<organism evidence="2 3">
    <name type="scientific">Caldicellulosiruptor morganii</name>
    <dbReference type="NCBI Taxonomy" id="1387555"/>
    <lineage>
        <taxon>Bacteria</taxon>
        <taxon>Bacillati</taxon>
        <taxon>Bacillota</taxon>
        <taxon>Bacillota incertae sedis</taxon>
        <taxon>Caldicellulosiruptorales</taxon>
        <taxon>Caldicellulosiruptoraceae</taxon>
        <taxon>Caldicellulosiruptor</taxon>
    </lineage>
</organism>
<keyword evidence="1" id="KW-1133">Transmembrane helix</keyword>
<evidence type="ECO:0000313" key="3">
    <source>
        <dbReference type="Proteomes" id="UP001164909"/>
    </source>
</evidence>
<dbReference type="RefSeq" id="WP_045169711.1">
    <property type="nucleotide sequence ID" value="NZ_CP113865.1"/>
</dbReference>
<evidence type="ECO:0000313" key="2">
    <source>
        <dbReference type="EMBL" id="WAM33034.1"/>
    </source>
</evidence>
<dbReference type="Proteomes" id="UP001164909">
    <property type="component" value="Chromosome"/>
</dbReference>
<dbReference type="EMBL" id="CP113865">
    <property type="protein sequence ID" value="WAM33034.1"/>
    <property type="molecule type" value="Genomic_DNA"/>
</dbReference>
<keyword evidence="1" id="KW-0472">Membrane</keyword>
<proteinExistence type="predicted"/>
<keyword evidence="3" id="KW-1185">Reference proteome</keyword>
<reference evidence="2" key="1">
    <citation type="submission" date="2022-12" db="EMBL/GenBank/DDBJ databases">
        <authorList>
            <person name="Bing R.G."/>
            <person name="Willard D.J."/>
            <person name="Manesh M.J.H."/>
            <person name="Laemthong T."/>
            <person name="Crosby J.R."/>
            <person name="Kelly R.M."/>
        </authorList>
    </citation>
    <scope>NUCLEOTIDE SEQUENCE</scope>
    <source>
        <strain evidence="2">DSM 8990</strain>
    </source>
</reference>
<feature type="transmembrane region" description="Helical" evidence="1">
    <location>
        <begin position="6"/>
        <end position="26"/>
    </location>
</feature>
<gene>
    <name evidence="2" type="ORF">OTK00_001495</name>
</gene>
<name>A0ABY7BJQ3_9FIRM</name>
<keyword evidence="1" id="KW-0812">Transmembrane</keyword>
<sequence>MNILVGAVVGIVRAVLLIFVWTRSFGSRRYTKNGYKEKVTFTTSVIGEPLDTLLEKCNESYKNIKDTAEVYLVLGGQENGSKIAKSYLELMVLSASIIYCLARNNIILEDSKEQQ</sequence>
<evidence type="ECO:0000256" key="1">
    <source>
        <dbReference type="SAM" id="Phobius"/>
    </source>
</evidence>
<accession>A0ABY7BJQ3</accession>
<protein>
    <submittedName>
        <fullName evidence="2">Uncharacterized protein</fullName>
    </submittedName>
</protein>